<dbReference type="Proteomes" id="UP001190700">
    <property type="component" value="Unassembled WGS sequence"/>
</dbReference>
<evidence type="ECO:0000313" key="3">
    <source>
        <dbReference type="Proteomes" id="UP001190700"/>
    </source>
</evidence>
<evidence type="ECO:0000313" key="2">
    <source>
        <dbReference type="EMBL" id="KAK3246746.1"/>
    </source>
</evidence>
<dbReference type="AlphaFoldDB" id="A0AAE0C1N0"/>
<accession>A0AAE0C1N0</accession>
<protein>
    <submittedName>
        <fullName evidence="2">Uncharacterized protein</fullName>
    </submittedName>
</protein>
<evidence type="ECO:0000256" key="1">
    <source>
        <dbReference type="SAM" id="SignalP"/>
    </source>
</evidence>
<sequence>MHNALFCINVWITLDLSTVWSKHIHHSGVDWKPTRPPDERPGFSWICVLTSFIIYTVRVERAATPLRTALQGRADYLRAYRNAKGFHIFREEDQKFLQKYPWLEDGYLTKKHEKVYLNNMNAYKIACETGEKGRDGVAIVEDDLLLAKSARERLSQVVSDIKGNENVTDEFVLDGYVVWWTLVAPNISGPTYAERVSNFCCTQFIFLSSSELACRIYHFFEAHSHAWVQADETLGWFSMESKIPWLVMYKPIVQHMGIHGTNLKYWMYHNSTAFDPT</sequence>
<gene>
    <name evidence="2" type="ORF">CYMTET_43731</name>
</gene>
<dbReference type="EMBL" id="LGRX02029516">
    <property type="protein sequence ID" value="KAK3246746.1"/>
    <property type="molecule type" value="Genomic_DNA"/>
</dbReference>
<feature type="signal peptide" evidence="1">
    <location>
        <begin position="1"/>
        <end position="21"/>
    </location>
</feature>
<proteinExistence type="predicted"/>
<organism evidence="2 3">
    <name type="scientific">Cymbomonas tetramitiformis</name>
    <dbReference type="NCBI Taxonomy" id="36881"/>
    <lineage>
        <taxon>Eukaryota</taxon>
        <taxon>Viridiplantae</taxon>
        <taxon>Chlorophyta</taxon>
        <taxon>Pyramimonadophyceae</taxon>
        <taxon>Pyramimonadales</taxon>
        <taxon>Pyramimonadaceae</taxon>
        <taxon>Cymbomonas</taxon>
    </lineage>
</organism>
<comment type="caution">
    <text evidence="2">The sequence shown here is derived from an EMBL/GenBank/DDBJ whole genome shotgun (WGS) entry which is preliminary data.</text>
</comment>
<name>A0AAE0C1N0_9CHLO</name>
<reference evidence="2 3" key="1">
    <citation type="journal article" date="2015" name="Genome Biol. Evol.">
        <title>Comparative Genomics of a Bacterivorous Green Alga Reveals Evolutionary Causalities and Consequences of Phago-Mixotrophic Mode of Nutrition.</title>
        <authorList>
            <person name="Burns J.A."/>
            <person name="Paasch A."/>
            <person name="Narechania A."/>
            <person name="Kim E."/>
        </authorList>
    </citation>
    <scope>NUCLEOTIDE SEQUENCE [LARGE SCALE GENOMIC DNA]</scope>
    <source>
        <strain evidence="2 3">PLY_AMNH</strain>
    </source>
</reference>
<keyword evidence="1" id="KW-0732">Signal</keyword>
<feature type="chain" id="PRO_5041967603" evidence="1">
    <location>
        <begin position="22"/>
        <end position="277"/>
    </location>
</feature>
<keyword evidence="3" id="KW-1185">Reference proteome</keyword>